<feature type="region of interest" description="Disordered" evidence="2">
    <location>
        <begin position="441"/>
        <end position="484"/>
    </location>
</feature>
<comment type="caution">
    <text evidence="3">The sequence shown here is derived from an EMBL/GenBank/DDBJ whole genome shotgun (WGS) entry which is preliminary data.</text>
</comment>
<name>A0A819IW21_9BILA</name>
<accession>A0A819IW21</accession>
<dbReference type="SUPFAM" id="SSF101478">
    <property type="entry name" value="ADP-ribosylglycohydrolase"/>
    <property type="match status" value="1"/>
</dbReference>
<dbReference type="PANTHER" id="PTHR32046:SF11">
    <property type="entry name" value="IMMUNE-ASSOCIATED NUCLEOTIDE-BINDING PROTEIN 10-LIKE"/>
    <property type="match status" value="1"/>
</dbReference>
<evidence type="ECO:0000256" key="1">
    <source>
        <dbReference type="PIRSR" id="PIRSR605502-1"/>
    </source>
</evidence>
<feature type="compositionally biased region" description="Basic and acidic residues" evidence="2">
    <location>
        <begin position="15"/>
        <end position="53"/>
    </location>
</feature>
<gene>
    <name evidence="3" type="ORF">UXM345_LOCUS11610</name>
</gene>
<dbReference type="Gene3D" id="1.10.4080.10">
    <property type="entry name" value="ADP-ribosylation/Crystallin J1"/>
    <property type="match status" value="1"/>
</dbReference>
<dbReference type="InterPro" id="IPR027417">
    <property type="entry name" value="P-loop_NTPase"/>
</dbReference>
<dbReference type="EMBL" id="CAJOBF010001166">
    <property type="protein sequence ID" value="CAF3920710.1"/>
    <property type="molecule type" value="Genomic_DNA"/>
</dbReference>
<feature type="binding site" evidence="1">
    <location>
        <position position="154"/>
    </location>
    <ligand>
        <name>Mg(2+)</name>
        <dbReference type="ChEBI" id="CHEBI:18420"/>
        <label>1</label>
    </ligand>
</feature>
<feature type="compositionally biased region" description="Polar residues" evidence="2">
    <location>
        <begin position="1"/>
        <end position="10"/>
    </location>
</feature>
<dbReference type="Proteomes" id="UP000663842">
    <property type="component" value="Unassembled WGS sequence"/>
</dbReference>
<proteinExistence type="predicted"/>
<dbReference type="Pfam" id="PF03747">
    <property type="entry name" value="ADP_ribosyl_GH"/>
    <property type="match status" value="1"/>
</dbReference>
<feature type="binding site" evidence="1">
    <location>
        <position position="156"/>
    </location>
    <ligand>
        <name>Mg(2+)</name>
        <dbReference type="ChEBI" id="CHEBI:18420"/>
        <label>1</label>
    </ligand>
</feature>
<keyword evidence="1" id="KW-0460">Magnesium</keyword>
<organism evidence="3 4">
    <name type="scientific">Rotaria magnacalcarata</name>
    <dbReference type="NCBI Taxonomy" id="392030"/>
    <lineage>
        <taxon>Eukaryota</taxon>
        <taxon>Metazoa</taxon>
        <taxon>Spiralia</taxon>
        <taxon>Gnathifera</taxon>
        <taxon>Rotifera</taxon>
        <taxon>Eurotatoria</taxon>
        <taxon>Bdelloidea</taxon>
        <taxon>Philodinida</taxon>
        <taxon>Philodinidae</taxon>
        <taxon>Rotaria</taxon>
    </lineage>
</organism>
<evidence type="ECO:0000313" key="3">
    <source>
        <dbReference type="EMBL" id="CAF3920710.1"/>
    </source>
</evidence>
<feature type="binding site" evidence="1">
    <location>
        <position position="393"/>
    </location>
    <ligand>
        <name>Mg(2+)</name>
        <dbReference type="ChEBI" id="CHEBI:18420"/>
        <label>1</label>
    </ligand>
</feature>
<feature type="binding site" evidence="1">
    <location>
        <position position="390"/>
    </location>
    <ligand>
        <name>Mg(2+)</name>
        <dbReference type="ChEBI" id="CHEBI:18420"/>
        <label>1</label>
    </ligand>
</feature>
<dbReference type="Gene3D" id="3.40.50.300">
    <property type="entry name" value="P-loop containing nucleotide triphosphate hydrolases"/>
    <property type="match status" value="1"/>
</dbReference>
<protein>
    <submittedName>
        <fullName evidence="3">Uncharacterized protein</fullName>
    </submittedName>
</protein>
<feature type="binding site" evidence="1">
    <location>
        <position position="392"/>
    </location>
    <ligand>
        <name>Mg(2+)</name>
        <dbReference type="ChEBI" id="CHEBI:18420"/>
        <label>1</label>
    </ligand>
</feature>
<feature type="region of interest" description="Disordered" evidence="2">
    <location>
        <begin position="1"/>
        <end position="59"/>
    </location>
</feature>
<sequence length="1482" mass="170041">MSHSNVTQGMSHADANSEGKPYHEHAEKKVEKEDHPHVQSEKHDAPLSDDKHSIQHHRHDNQLNLDKPWLDKQFHDAEQTSIKKPDELVVEIRDPGSELEEQLFDRILGSMMGLLLGDALGAHVEFRPHDFLVANPVTELQGGGTWGLQKGQFTDDTSMALCLAVSLVARRGFVAYDQLVRYKWWYKHGYMSSTGLCFDIGSATSQSLNEFEKRQKVFANEKKIPFEQLDYLSDPELLKEFNIFCSQEGIAGNGALMRLAPVPLFYHQNPNVAVKNSGISGLITHGDPKAYDSCRYFGAIIVAALRGEPKSSLLNDKFYDNHKDWFDNEPLHPDVQNVAQGSFKRAGGYEDGIRGRGYIINALEAALWAFWSDEDSFEKGVLAAVNLGDDTDTTAAIYGGLAGAYYGYKNLPKRWLDDIYAKNFIICVCKWMTYETGKLSDISNPSESRVSPELITDRRDSEEHSTSERQHIEEKSTKQHHIPSTIIKAPTTIPSIQRTAIDTRGSVGSLYDGYRDRLIVPFDTVVKDQQLSVLAKTTKCFVKKISDRENLNLLQLIGITDELRLSVELNITPTVGIAQVINYKLPIDLNTRFLYYNYLDRDESILNNVDNINRSIQAPTRETQATHVVTGVRRGIEVLTILQPSSDDALKIDFLIDRIRQCLTDNTTDLGMTLDEKRLLHSINRTTIYSNIHALTKITNIIDFCDKIAEIRVDRTRHLPLAYTLCPIRFLYPQYLENDVRYIPLEPSMIEKIEFYVLPLSLRFNVLKTLLENKSFHSSDEYLRQQFIDAQSQFSELKATYGKELKTIQDWIINSRKGKISPNTTLQELTDNHQNELQGVINNIITCLNNLKEKIPSLHDLPVTQNGHDSSKDLHDDKSKYQSIIDEHDEKFQYSTDASENKFDQNSSILDTRETYHESAFPYSDVFDRLPRSHNAHDVVLNNEIRTVHEPHSEASRLSSTYPKVSSLSATENIINILLLGEIGVGKSTFINAFANYCSFETLDDTQFHKPIVVIPSSFVMTTQDWSATPMYVRAGSSDPDEKHDNYYHSTTQRCKSYLFHTHDGAKIRFIDTPGLGNLCGWHQDHLEMQTILSFINNFSHLDAVCLLLKPNFSRFSIYDSCFQHLFSFFGEHIRRNIIFCFTNSFSTRFDPSDGIRLFESELKSVFKHGIRMNKENTFNFDSESFRYIVALQNSLEFNSGSMYQVKSSWSKSKIESMRFLRYIKNQLNPIQMHGECLSLKHAQLEIQCMIRPILETMRNMLRNYVLYTRMSSNASIELCSKTVVPNTALCTSCQSYSARFGKILIGLDTKHKLDHNQCYSCTCSLKRHIPIDHELDYKFSLDRHKYNPSETANILELIKRSVCLAKFLLNYSDNSQDDSFLFGIDRMIHKEYFIYSHYIPSDLNYDLYCSLKDLKRHYQQDMKKISSKQRDPADLSHIKADMKYISELSTINEQMNAIKQSRELLIMKHEKQVQLQNGHRS</sequence>
<comment type="cofactor">
    <cofactor evidence="1">
        <name>Mg(2+)</name>
        <dbReference type="ChEBI" id="CHEBI:18420"/>
    </cofactor>
    <text evidence="1">Binds 2 magnesium ions per subunit.</text>
</comment>
<reference evidence="3" key="1">
    <citation type="submission" date="2021-02" db="EMBL/GenBank/DDBJ databases">
        <authorList>
            <person name="Nowell W R."/>
        </authorList>
    </citation>
    <scope>NUCLEOTIDE SEQUENCE</scope>
</reference>
<evidence type="ECO:0000313" key="4">
    <source>
        <dbReference type="Proteomes" id="UP000663842"/>
    </source>
</evidence>
<dbReference type="InterPro" id="IPR036705">
    <property type="entry name" value="Ribosyl_crysJ1_sf"/>
</dbReference>
<feature type="compositionally biased region" description="Basic and acidic residues" evidence="2">
    <location>
        <begin position="455"/>
        <end position="477"/>
    </location>
</feature>
<dbReference type="GO" id="GO:0046872">
    <property type="term" value="F:metal ion binding"/>
    <property type="evidence" value="ECO:0007669"/>
    <property type="project" value="UniProtKB-KW"/>
</dbReference>
<dbReference type="SUPFAM" id="SSF52540">
    <property type="entry name" value="P-loop containing nucleoside triphosphate hydrolases"/>
    <property type="match status" value="1"/>
</dbReference>
<dbReference type="InterPro" id="IPR005502">
    <property type="entry name" value="Ribosyl_crysJ1"/>
</dbReference>
<feature type="binding site" evidence="1">
    <location>
        <position position="155"/>
    </location>
    <ligand>
        <name>Mg(2+)</name>
        <dbReference type="ChEBI" id="CHEBI:18420"/>
        <label>1</label>
    </ligand>
</feature>
<dbReference type="PANTHER" id="PTHR32046">
    <property type="entry name" value="G DOMAIN-CONTAINING PROTEIN"/>
    <property type="match status" value="1"/>
</dbReference>
<evidence type="ECO:0000256" key="2">
    <source>
        <dbReference type="SAM" id="MobiDB-lite"/>
    </source>
</evidence>
<keyword evidence="1" id="KW-0479">Metal-binding</keyword>